<protein>
    <submittedName>
        <fullName evidence="2">PIN domain-containing protein</fullName>
    </submittedName>
</protein>
<reference evidence="2 3" key="1">
    <citation type="submission" date="2016-11" db="EMBL/GenBank/DDBJ databases">
        <authorList>
            <person name="Jaros S."/>
            <person name="Januszkiewicz K."/>
            <person name="Wedrychowicz H."/>
        </authorList>
    </citation>
    <scope>NUCLEOTIDE SEQUENCE [LARGE SCALE GENOMIC DNA]</scope>
    <source>
        <strain evidence="2 3">DSM 15929</strain>
    </source>
</reference>
<organism evidence="2 3">
    <name type="scientific">Anaerocolumna jejuensis DSM 15929</name>
    <dbReference type="NCBI Taxonomy" id="1121322"/>
    <lineage>
        <taxon>Bacteria</taxon>
        <taxon>Bacillati</taxon>
        <taxon>Bacillota</taxon>
        <taxon>Clostridia</taxon>
        <taxon>Lachnospirales</taxon>
        <taxon>Lachnospiraceae</taxon>
        <taxon>Anaerocolumna</taxon>
    </lineage>
</organism>
<dbReference type="STRING" id="1121322.SAMN02745136_04635"/>
<dbReference type="RefSeq" id="WP_073279401.1">
    <property type="nucleotide sequence ID" value="NZ_FRAC01000029.1"/>
</dbReference>
<proteinExistence type="predicted"/>
<evidence type="ECO:0000313" key="3">
    <source>
        <dbReference type="Proteomes" id="UP000184386"/>
    </source>
</evidence>
<sequence>MKKIMFDSNVFDKLPDFIEKMRKSSIQYEYYITSIQIDELCTIPDKKLEIRKRNILMLADIRARLIPTSVFVYDSTSYDYAASGDGTVYKKILNENISNKEDAIIADTAVFEGCTLITEDSRFYDKMKKNNYDVMRFDDFIQTL</sequence>
<dbReference type="InterPro" id="IPR002716">
    <property type="entry name" value="PIN_dom"/>
</dbReference>
<dbReference type="CDD" id="cd09854">
    <property type="entry name" value="PIN_VapC-like"/>
    <property type="match status" value="1"/>
</dbReference>
<dbReference type="AlphaFoldDB" id="A0A1M6ZMQ8"/>
<dbReference type="InterPro" id="IPR029060">
    <property type="entry name" value="PIN-like_dom_sf"/>
</dbReference>
<dbReference type="SUPFAM" id="SSF88723">
    <property type="entry name" value="PIN domain-like"/>
    <property type="match status" value="1"/>
</dbReference>
<keyword evidence="3" id="KW-1185">Reference proteome</keyword>
<dbReference type="Gene3D" id="3.40.50.1010">
    <property type="entry name" value="5'-nuclease"/>
    <property type="match status" value="1"/>
</dbReference>
<evidence type="ECO:0000259" key="1">
    <source>
        <dbReference type="Pfam" id="PF01850"/>
    </source>
</evidence>
<accession>A0A1M6ZMQ8</accession>
<dbReference type="Proteomes" id="UP000184386">
    <property type="component" value="Unassembled WGS sequence"/>
</dbReference>
<gene>
    <name evidence="2" type="ORF">SAMN02745136_04635</name>
</gene>
<dbReference type="OrthoDB" id="3078800at2"/>
<dbReference type="Pfam" id="PF01850">
    <property type="entry name" value="PIN"/>
    <property type="match status" value="1"/>
</dbReference>
<dbReference type="EMBL" id="FRAC01000029">
    <property type="protein sequence ID" value="SHL31791.1"/>
    <property type="molecule type" value="Genomic_DNA"/>
</dbReference>
<evidence type="ECO:0000313" key="2">
    <source>
        <dbReference type="EMBL" id="SHL31791.1"/>
    </source>
</evidence>
<name>A0A1M6ZMQ8_9FIRM</name>
<feature type="domain" description="PIN" evidence="1">
    <location>
        <begin position="11"/>
        <end position="125"/>
    </location>
</feature>